<feature type="region of interest" description="Disordered" evidence="1">
    <location>
        <begin position="188"/>
        <end position="224"/>
    </location>
</feature>
<name>A0AAD6UHH4_9AGAR</name>
<proteinExistence type="predicted"/>
<accession>A0AAD6UHH4</accession>
<dbReference type="AlphaFoldDB" id="A0AAD6UHH4"/>
<feature type="region of interest" description="Disordered" evidence="1">
    <location>
        <begin position="323"/>
        <end position="351"/>
    </location>
</feature>
<evidence type="ECO:0000313" key="3">
    <source>
        <dbReference type="Proteomes" id="UP001222325"/>
    </source>
</evidence>
<feature type="region of interest" description="Disordered" evidence="1">
    <location>
        <begin position="38"/>
        <end position="66"/>
    </location>
</feature>
<organism evidence="2 3">
    <name type="scientific">Mycena belliarum</name>
    <dbReference type="NCBI Taxonomy" id="1033014"/>
    <lineage>
        <taxon>Eukaryota</taxon>
        <taxon>Fungi</taxon>
        <taxon>Dikarya</taxon>
        <taxon>Basidiomycota</taxon>
        <taxon>Agaricomycotina</taxon>
        <taxon>Agaricomycetes</taxon>
        <taxon>Agaricomycetidae</taxon>
        <taxon>Agaricales</taxon>
        <taxon>Marasmiineae</taxon>
        <taxon>Mycenaceae</taxon>
        <taxon>Mycena</taxon>
    </lineage>
</organism>
<reference evidence="2" key="1">
    <citation type="submission" date="2023-03" db="EMBL/GenBank/DDBJ databases">
        <title>Massive genome expansion in bonnet fungi (Mycena s.s.) driven by repeated elements and novel gene families across ecological guilds.</title>
        <authorList>
            <consortium name="Lawrence Berkeley National Laboratory"/>
            <person name="Harder C.B."/>
            <person name="Miyauchi S."/>
            <person name="Viragh M."/>
            <person name="Kuo A."/>
            <person name="Thoen E."/>
            <person name="Andreopoulos B."/>
            <person name="Lu D."/>
            <person name="Skrede I."/>
            <person name="Drula E."/>
            <person name="Henrissat B."/>
            <person name="Morin E."/>
            <person name="Kohler A."/>
            <person name="Barry K."/>
            <person name="LaButti K."/>
            <person name="Morin E."/>
            <person name="Salamov A."/>
            <person name="Lipzen A."/>
            <person name="Mereny Z."/>
            <person name="Hegedus B."/>
            <person name="Baldrian P."/>
            <person name="Stursova M."/>
            <person name="Weitz H."/>
            <person name="Taylor A."/>
            <person name="Grigoriev I.V."/>
            <person name="Nagy L.G."/>
            <person name="Martin F."/>
            <person name="Kauserud H."/>
        </authorList>
    </citation>
    <scope>NUCLEOTIDE SEQUENCE</scope>
    <source>
        <strain evidence="2">CBHHK173m</strain>
    </source>
</reference>
<feature type="region of interest" description="Disordered" evidence="1">
    <location>
        <begin position="120"/>
        <end position="142"/>
    </location>
</feature>
<dbReference type="EMBL" id="JARJCN010000002">
    <property type="protein sequence ID" value="KAJ7103306.1"/>
    <property type="molecule type" value="Genomic_DNA"/>
</dbReference>
<keyword evidence="3" id="KW-1185">Reference proteome</keyword>
<feature type="compositionally biased region" description="Polar residues" evidence="1">
    <location>
        <begin position="38"/>
        <end position="59"/>
    </location>
</feature>
<evidence type="ECO:0000313" key="2">
    <source>
        <dbReference type="EMBL" id="KAJ7103306.1"/>
    </source>
</evidence>
<dbReference type="Proteomes" id="UP001222325">
    <property type="component" value="Unassembled WGS sequence"/>
</dbReference>
<feature type="compositionally biased region" description="Basic residues" evidence="1">
    <location>
        <begin position="120"/>
        <end position="141"/>
    </location>
</feature>
<sequence length="351" mass="38569">MSFQHFRLGEVPQPLPPHLVQHDPVQQSSVQQFQTANTNNTFPTNHVSVGGQTSTTKQPYGSGDTDDGYTLVFPDIEAFYEWRNKEEETQMVEFVKGDTHGSKAVPPRFKDHTKLVCARHSRSGRKKYVKKHPERVRKVPSRKLDGEGCSASISFKTYYDTDEVRACYISQHSHEIGPANLPFTRRGRKVAAQQEKEKTRKAAKSPTSSTGQTAAASTTTHQTSEQFTTAVAMLAPLPGQSMYPQQPAMPHYGYPQPAVQLQAGSASLSHERWENMATLFQSVRGHARSFEYPTASVAALETVLIRLYLESPVTMASQPLLQNAAGHNPNIQPNLGESSGGSGNGSADDDG</sequence>
<feature type="compositionally biased region" description="Low complexity" evidence="1">
    <location>
        <begin position="205"/>
        <end position="224"/>
    </location>
</feature>
<protein>
    <submittedName>
        <fullName evidence="2">Uncharacterized protein</fullName>
    </submittedName>
</protein>
<evidence type="ECO:0000256" key="1">
    <source>
        <dbReference type="SAM" id="MobiDB-lite"/>
    </source>
</evidence>
<gene>
    <name evidence="2" type="ORF">B0H15DRAFT_811795</name>
</gene>
<comment type="caution">
    <text evidence="2">The sequence shown here is derived from an EMBL/GenBank/DDBJ whole genome shotgun (WGS) entry which is preliminary data.</text>
</comment>